<gene>
    <name evidence="1" type="ORF">F2Q69_00013658</name>
</gene>
<comment type="caution">
    <text evidence="1">The sequence shown here is derived from an EMBL/GenBank/DDBJ whole genome shotgun (WGS) entry which is preliminary data.</text>
</comment>
<organism evidence="1 2">
    <name type="scientific">Brassica cretica</name>
    <name type="common">Mustard</name>
    <dbReference type="NCBI Taxonomy" id="69181"/>
    <lineage>
        <taxon>Eukaryota</taxon>
        <taxon>Viridiplantae</taxon>
        <taxon>Streptophyta</taxon>
        <taxon>Embryophyta</taxon>
        <taxon>Tracheophyta</taxon>
        <taxon>Spermatophyta</taxon>
        <taxon>Magnoliopsida</taxon>
        <taxon>eudicotyledons</taxon>
        <taxon>Gunneridae</taxon>
        <taxon>Pentapetalae</taxon>
        <taxon>rosids</taxon>
        <taxon>malvids</taxon>
        <taxon>Brassicales</taxon>
        <taxon>Brassicaceae</taxon>
        <taxon>Brassiceae</taxon>
        <taxon>Brassica</taxon>
    </lineage>
</organism>
<dbReference type="EMBL" id="QGKX02000996">
    <property type="protein sequence ID" value="KAF3558632.1"/>
    <property type="molecule type" value="Genomic_DNA"/>
</dbReference>
<proteinExistence type="predicted"/>
<dbReference type="Proteomes" id="UP000712600">
    <property type="component" value="Unassembled WGS sequence"/>
</dbReference>
<reference evidence="1" key="1">
    <citation type="submission" date="2019-12" db="EMBL/GenBank/DDBJ databases">
        <title>Genome sequencing and annotation of Brassica cretica.</title>
        <authorList>
            <person name="Studholme D.J."/>
            <person name="Sarris P."/>
        </authorList>
    </citation>
    <scope>NUCLEOTIDE SEQUENCE</scope>
    <source>
        <strain evidence="1">PFS-109/04</strain>
        <tissue evidence="1">Leaf</tissue>
    </source>
</reference>
<evidence type="ECO:0000313" key="1">
    <source>
        <dbReference type="EMBL" id="KAF3558632.1"/>
    </source>
</evidence>
<protein>
    <submittedName>
        <fullName evidence="1">Uncharacterized protein</fullName>
    </submittedName>
</protein>
<accession>A0A8S9QY01</accession>
<name>A0A8S9QY01_BRACR</name>
<dbReference type="InterPro" id="IPR021109">
    <property type="entry name" value="Peptidase_aspartic_dom_sf"/>
</dbReference>
<sequence length="374" mass="43047">MRHMFQIIMKPIKESGVHWNGVKAHDSIVPKEQFQNRHTFLRFRTQKIKFKLRITYPRLRLPLCTLVYPFLRGGIDYPCALCDTSFSVSIIPKVIVDHLSLQIEPYEESFTFVDYFKRNSEGIVRNLEVRIGIAFKNSSLLLGRTFMATVGAVCNMQTNQLYLTLIDPNVYDRVIVVKPHMSSLEIGDYPGFIAVCYSDSRAERKSDGESSIDTQPERSFENRFEATIDKNLETSIDSWADEDHRESFVNLTATHTKRKICVVQLAEYGVYTDEDGNAQTMDGKIINVSKEEIEAILEMDDKSGGKYLSLPQYEGYFLMPGVRPPVHYPPASSYNKDNIEELLNDISTSKNKMFDEFYENIDDVYFPMLTPLQD</sequence>
<evidence type="ECO:0000313" key="2">
    <source>
        <dbReference type="Proteomes" id="UP000712600"/>
    </source>
</evidence>
<dbReference type="AlphaFoldDB" id="A0A8S9QY01"/>
<dbReference type="Gene3D" id="2.40.70.10">
    <property type="entry name" value="Acid Proteases"/>
    <property type="match status" value="1"/>
</dbReference>